<protein>
    <submittedName>
        <fullName evidence="3">3-hexulose-6-phosphate synthase</fullName>
    </submittedName>
</protein>
<dbReference type="Proteomes" id="UP001429357">
    <property type="component" value="Unassembled WGS sequence"/>
</dbReference>
<reference evidence="3" key="2">
    <citation type="submission" date="2024-02" db="EMBL/GenBank/DDBJ databases">
        <title>The Genome Sequence of Enterococcus diestrammenae JM9A.</title>
        <authorList>
            <person name="Earl A."/>
            <person name="Manson A."/>
            <person name="Gilmore M."/>
            <person name="Sanders J."/>
            <person name="Shea T."/>
            <person name="Howe W."/>
            <person name="Livny J."/>
            <person name="Cuomo C."/>
            <person name="Neafsey D."/>
            <person name="Birren B."/>
        </authorList>
    </citation>
    <scope>NUCLEOTIDE SEQUENCE</scope>
    <source>
        <strain evidence="3">JM9A</strain>
    </source>
</reference>
<dbReference type="PANTHER" id="PTHR35039:SF3">
    <property type="entry name" value="3-KETO-L-GULONATE-6-PHOSPHATE DECARBOXYLASE SGBH-RELATED"/>
    <property type="match status" value="1"/>
</dbReference>
<dbReference type="InterPro" id="IPR013785">
    <property type="entry name" value="Aldolase_TIM"/>
</dbReference>
<reference evidence="3" key="1">
    <citation type="submission" date="2016-06" db="EMBL/GenBank/DDBJ databases">
        <authorList>
            <person name="Van Tyne D."/>
        </authorList>
    </citation>
    <scope>NUCLEOTIDE SEQUENCE</scope>
    <source>
        <strain evidence="3">JM9A</strain>
    </source>
</reference>
<gene>
    <name evidence="3" type="ORF">BAU18_000691</name>
</gene>
<organism evidence="3 4">
    <name type="scientific">Enterococcus diestrammenae</name>
    <dbReference type="NCBI Taxonomy" id="1155073"/>
    <lineage>
        <taxon>Bacteria</taxon>
        <taxon>Bacillati</taxon>
        <taxon>Bacillota</taxon>
        <taxon>Bacilli</taxon>
        <taxon>Lactobacillales</taxon>
        <taxon>Enterococcaceae</taxon>
        <taxon>Enterococcus</taxon>
    </lineage>
</organism>
<dbReference type="RefSeq" id="WP_161870723.1">
    <property type="nucleotide sequence ID" value="NZ_MAEI02000001.1"/>
</dbReference>
<sequence length="206" mass="21974">MKIQAAIDRVPLEKAVTLIEELAAADIIELGTSLSKDFGLACLVQTRGIPRVGQLLVDIKTIDEGEYEFRRYFEAGADILTVMGAGAKATLDVCYQVAEEFGKEMLIDLLECSEERIATIAGAYPNAIYGMHFAKDAGRVADVAGQVAAFRQQFPEIQRVALAGGLQLADIPALKAAGLEIAIVGSGITGAEDPAQALQNFMEEAQ</sequence>
<keyword evidence="4" id="KW-1185">Reference proteome</keyword>
<accession>A0ABV0F218</accession>
<dbReference type="InterPro" id="IPR011060">
    <property type="entry name" value="RibuloseP-bd_barrel"/>
</dbReference>
<dbReference type="SMART" id="SM00934">
    <property type="entry name" value="OMPdecase"/>
    <property type="match status" value="1"/>
</dbReference>
<evidence type="ECO:0000259" key="2">
    <source>
        <dbReference type="SMART" id="SM00934"/>
    </source>
</evidence>
<dbReference type="Gene3D" id="3.20.20.70">
    <property type="entry name" value="Aldolase class I"/>
    <property type="match status" value="1"/>
</dbReference>
<dbReference type="SUPFAM" id="SSF51366">
    <property type="entry name" value="Ribulose-phoshate binding barrel"/>
    <property type="match status" value="1"/>
</dbReference>
<evidence type="ECO:0000313" key="3">
    <source>
        <dbReference type="EMBL" id="MEO1781112.1"/>
    </source>
</evidence>
<dbReference type="Pfam" id="PF00215">
    <property type="entry name" value="OMPdecase"/>
    <property type="match status" value="1"/>
</dbReference>
<keyword evidence="1" id="KW-0456">Lyase</keyword>
<dbReference type="PANTHER" id="PTHR35039">
    <property type="entry name" value="3-KETO-L-GULONATE-6-PHOSPHATE DECARBOXYLASE SGBH-RELATED"/>
    <property type="match status" value="1"/>
</dbReference>
<evidence type="ECO:0000256" key="1">
    <source>
        <dbReference type="ARBA" id="ARBA00023239"/>
    </source>
</evidence>
<proteinExistence type="predicted"/>
<feature type="domain" description="Orotidine 5'-phosphate decarboxylase" evidence="2">
    <location>
        <begin position="2"/>
        <end position="201"/>
    </location>
</feature>
<evidence type="ECO:0000313" key="4">
    <source>
        <dbReference type="Proteomes" id="UP001429357"/>
    </source>
</evidence>
<name>A0ABV0F218_9ENTE</name>
<dbReference type="InterPro" id="IPR001754">
    <property type="entry name" value="OMPdeCOase_dom"/>
</dbReference>
<comment type="caution">
    <text evidence="3">The sequence shown here is derived from an EMBL/GenBank/DDBJ whole genome shotgun (WGS) entry which is preliminary data.</text>
</comment>
<dbReference type="EMBL" id="MAEI02000001">
    <property type="protein sequence ID" value="MEO1781112.1"/>
    <property type="molecule type" value="Genomic_DNA"/>
</dbReference>